<protein>
    <submittedName>
        <fullName evidence="2">Uncharacterized protein</fullName>
    </submittedName>
</protein>
<feature type="region of interest" description="Disordered" evidence="1">
    <location>
        <begin position="50"/>
        <end position="151"/>
    </location>
</feature>
<gene>
    <name evidence="2" type="ORF">NTEN_LOCUS24327</name>
</gene>
<dbReference type="AlphaFoldDB" id="A0A6H5HVW8"/>
<dbReference type="Proteomes" id="UP000479000">
    <property type="component" value="Unassembled WGS sequence"/>
</dbReference>
<evidence type="ECO:0000313" key="2">
    <source>
        <dbReference type="EMBL" id="CAB0020782.1"/>
    </source>
</evidence>
<organism evidence="2 3">
    <name type="scientific">Nesidiocoris tenuis</name>
    <dbReference type="NCBI Taxonomy" id="355587"/>
    <lineage>
        <taxon>Eukaryota</taxon>
        <taxon>Metazoa</taxon>
        <taxon>Ecdysozoa</taxon>
        <taxon>Arthropoda</taxon>
        <taxon>Hexapoda</taxon>
        <taxon>Insecta</taxon>
        <taxon>Pterygota</taxon>
        <taxon>Neoptera</taxon>
        <taxon>Paraneoptera</taxon>
        <taxon>Hemiptera</taxon>
        <taxon>Heteroptera</taxon>
        <taxon>Panheteroptera</taxon>
        <taxon>Cimicomorpha</taxon>
        <taxon>Miridae</taxon>
        <taxon>Dicyphina</taxon>
        <taxon>Nesidiocoris</taxon>
    </lineage>
</organism>
<proteinExistence type="predicted"/>
<accession>A0A6H5HVW8</accession>
<dbReference type="EMBL" id="CADCXU010035756">
    <property type="protein sequence ID" value="CAB0020782.1"/>
    <property type="molecule type" value="Genomic_DNA"/>
</dbReference>
<reference evidence="2 3" key="1">
    <citation type="submission" date="2020-02" db="EMBL/GenBank/DDBJ databases">
        <authorList>
            <person name="Ferguson B K."/>
        </authorList>
    </citation>
    <scope>NUCLEOTIDE SEQUENCE [LARGE SCALE GENOMIC DNA]</scope>
</reference>
<evidence type="ECO:0000256" key="1">
    <source>
        <dbReference type="SAM" id="MobiDB-lite"/>
    </source>
</evidence>
<name>A0A6H5HVW8_9HEMI</name>
<sequence length="151" mass="16342">MFRILWQDSDQIVPWLSGFSPYGFCRRFATHEIRVSDAFQCCTTATGVEGVPGASKLLPHEGTRRPTFQHVAPPPPHHAPHTRTPASRKSEGGGGGSQTGGPSLALPGVNLPKRLGLPGLQAPQGRPFHDPDPGPTSSRSTRHQHPKFELF</sequence>
<evidence type="ECO:0000313" key="3">
    <source>
        <dbReference type="Proteomes" id="UP000479000"/>
    </source>
</evidence>
<keyword evidence="3" id="KW-1185">Reference proteome</keyword>